<dbReference type="InterPro" id="IPR001958">
    <property type="entry name" value="Tet-R_TetA/multi-R_MdtG-like"/>
</dbReference>
<evidence type="ECO:0000256" key="4">
    <source>
        <dbReference type="ARBA" id="ARBA00022989"/>
    </source>
</evidence>
<evidence type="ECO:0000256" key="5">
    <source>
        <dbReference type="ARBA" id="ARBA00023136"/>
    </source>
</evidence>
<keyword evidence="2" id="KW-0813">Transport</keyword>
<dbReference type="InterPro" id="IPR036259">
    <property type="entry name" value="MFS_trans_sf"/>
</dbReference>
<proteinExistence type="predicted"/>
<dbReference type="OrthoDB" id="9793283at2"/>
<sequence length="391" mass="41478">MDKRIGVIMVMLITIFLGFGIIIPVLPEMIVGSGAERFHLYVMLAVYSAASFVLSPIWGALSDRIGRRPVLMTGVLGFSASFLLFGLSDGNLALMYASRVLGGIFSGATTACAVAYVADIVPEERRTRAMGLVGMSIGLGFIFGPGIGGLLSVFGNEVPFFAAAGLAFCNFLFALAMLSESLPPERRRVRTAGPKTSRWTAFRGPIAYLFVLMFVLTFALAGLESTLQYYQIERFEATPQDIGVMFLVSGIVGALIQGGFIRRYAKPGTEPTLIRFGLVIQALGFVLLLFSRDVWTASLFMSVFAVGNSLLRPCVTSLITQTTQAGQGVTGGLSSSMDSLGRIAGPLVAGGLFEAQSSLPFFVGAAVSLAAMLLLGRFVGLQRQGVVGAAK</sequence>
<evidence type="ECO:0000256" key="1">
    <source>
        <dbReference type="ARBA" id="ARBA00004651"/>
    </source>
</evidence>
<evidence type="ECO:0000313" key="9">
    <source>
        <dbReference type="Proteomes" id="UP000309676"/>
    </source>
</evidence>
<feature type="transmembrane region" description="Helical" evidence="6">
    <location>
        <begin position="7"/>
        <end position="26"/>
    </location>
</feature>
<name>A0A5R9FWC5_9BACL</name>
<feature type="transmembrane region" description="Helical" evidence="6">
    <location>
        <begin position="38"/>
        <end position="58"/>
    </location>
</feature>
<dbReference type="Proteomes" id="UP000309676">
    <property type="component" value="Unassembled WGS sequence"/>
</dbReference>
<protein>
    <submittedName>
        <fullName evidence="8">TCR/Tet family MFS transporter</fullName>
    </submittedName>
</protein>
<keyword evidence="5 6" id="KW-0472">Membrane</keyword>
<evidence type="ECO:0000313" key="8">
    <source>
        <dbReference type="EMBL" id="TLS48287.1"/>
    </source>
</evidence>
<comment type="caution">
    <text evidence="8">The sequence shown here is derived from an EMBL/GenBank/DDBJ whole genome shotgun (WGS) entry which is preliminary data.</text>
</comment>
<feature type="domain" description="Major facilitator superfamily (MFS) profile" evidence="7">
    <location>
        <begin position="4"/>
        <end position="383"/>
    </location>
</feature>
<dbReference type="GO" id="GO:0022857">
    <property type="term" value="F:transmembrane transporter activity"/>
    <property type="evidence" value="ECO:0007669"/>
    <property type="project" value="InterPro"/>
</dbReference>
<reference evidence="8 9" key="1">
    <citation type="submission" date="2019-05" db="EMBL/GenBank/DDBJ databases">
        <authorList>
            <person name="Narsing Rao M.P."/>
            <person name="Li W.J."/>
        </authorList>
    </citation>
    <scope>NUCLEOTIDE SEQUENCE [LARGE SCALE GENOMIC DNA]</scope>
    <source>
        <strain evidence="8 9">SYSU_K30003</strain>
    </source>
</reference>
<dbReference type="InterPro" id="IPR020846">
    <property type="entry name" value="MFS_dom"/>
</dbReference>
<dbReference type="SUPFAM" id="SSF103473">
    <property type="entry name" value="MFS general substrate transporter"/>
    <property type="match status" value="1"/>
</dbReference>
<feature type="transmembrane region" description="Helical" evidence="6">
    <location>
        <begin position="70"/>
        <end position="88"/>
    </location>
</feature>
<dbReference type="AlphaFoldDB" id="A0A5R9FWC5"/>
<dbReference type="PANTHER" id="PTHR23504:SF15">
    <property type="entry name" value="MAJOR FACILITATOR SUPERFAMILY (MFS) PROFILE DOMAIN-CONTAINING PROTEIN"/>
    <property type="match status" value="1"/>
</dbReference>
<feature type="transmembrane region" description="Helical" evidence="6">
    <location>
        <begin position="361"/>
        <end position="381"/>
    </location>
</feature>
<dbReference type="EMBL" id="VCIW01000042">
    <property type="protein sequence ID" value="TLS48287.1"/>
    <property type="molecule type" value="Genomic_DNA"/>
</dbReference>
<keyword evidence="9" id="KW-1185">Reference proteome</keyword>
<evidence type="ECO:0000256" key="3">
    <source>
        <dbReference type="ARBA" id="ARBA00022692"/>
    </source>
</evidence>
<evidence type="ECO:0000256" key="6">
    <source>
        <dbReference type="SAM" id="Phobius"/>
    </source>
</evidence>
<feature type="transmembrane region" description="Helical" evidence="6">
    <location>
        <begin position="242"/>
        <end position="261"/>
    </location>
</feature>
<keyword evidence="3 6" id="KW-0812">Transmembrane</keyword>
<evidence type="ECO:0000256" key="2">
    <source>
        <dbReference type="ARBA" id="ARBA00022448"/>
    </source>
</evidence>
<dbReference type="PRINTS" id="PR01035">
    <property type="entry name" value="TCRTETA"/>
</dbReference>
<feature type="transmembrane region" description="Helical" evidence="6">
    <location>
        <begin position="100"/>
        <end position="118"/>
    </location>
</feature>
<dbReference type="RefSeq" id="WP_138198325.1">
    <property type="nucleotide sequence ID" value="NZ_VCIW01000042.1"/>
</dbReference>
<feature type="transmembrane region" description="Helical" evidence="6">
    <location>
        <begin position="273"/>
        <end position="291"/>
    </location>
</feature>
<evidence type="ECO:0000259" key="7">
    <source>
        <dbReference type="PROSITE" id="PS50850"/>
    </source>
</evidence>
<keyword evidence="4 6" id="KW-1133">Transmembrane helix</keyword>
<feature type="transmembrane region" description="Helical" evidence="6">
    <location>
        <begin position="130"/>
        <end position="154"/>
    </location>
</feature>
<dbReference type="Gene3D" id="1.20.1250.20">
    <property type="entry name" value="MFS general substrate transporter like domains"/>
    <property type="match status" value="1"/>
</dbReference>
<dbReference type="PROSITE" id="PS50850">
    <property type="entry name" value="MFS"/>
    <property type="match status" value="1"/>
</dbReference>
<dbReference type="PANTHER" id="PTHR23504">
    <property type="entry name" value="MAJOR FACILITATOR SUPERFAMILY DOMAIN-CONTAINING PROTEIN 10"/>
    <property type="match status" value="1"/>
</dbReference>
<organism evidence="8 9">
    <name type="scientific">Paenibacillus antri</name>
    <dbReference type="NCBI Taxonomy" id="2582848"/>
    <lineage>
        <taxon>Bacteria</taxon>
        <taxon>Bacillati</taxon>
        <taxon>Bacillota</taxon>
        <taxon>Bacilli</taxon>
        <taxon>Bacillales</taxon>
        <taxon>Paenibacillaceae</taxon>
        <taxon>Paenibacillus</taxon>
    </lineage>
</organism>
<feature type="transmembrane region" description="Helical" evidence="6">
    <location>
        <begin position="200"/>
        <end position="222"/>
    </location>
</feature>
<accession>A0A5R9FWC5</accession>
<dbReference type="Pfam" id="PF07690">
    <property type="entry name" value="MFS_1"/>
    <property type="match status" value="1"/>
</dbReference>
<feature type="transmembrane region" description="Helical" evidence="6">
    <location>
        <begin position="160"/>
        <end position="179"/>
    </location>
</feature>
<comment type="subcellular location">
    <subcellularLocation>
        <location evidence="1">Cell membrane</location>
        <topology evidence="1">Multi-pass membrane protein</topology>
    </subcellularLocation>
</comment>
<dbReference type="GO" id="GO:0005886">
    <property type="term" value="C:plasma membrane"/>
    <property type="evidence" value="ECO:0007669"/>
    <property type="project" value="UniProtKB-SubCell"/>
</dbReference>
<dbReference type="InterPro" id="IPR011701">
    <property type="entry name" value="MFS"/>
</dbReference>
<gene>
    <name evidence="8" type="ORF">FE782_31580</name>
</gene>